<sequence length="86" mass="10183">MNIDLKQGVRRSEVKLNDVYNARTEKLQYQFTGKVVGLYNKTVVLEVTKHHKKDLIEVLKAGKRVLVRYSELEKLNDQRRNNQQKK</sequence>
<comment type="caution">
    <text evidence="1">The sequence shown here is derived from an EMBL/GenBank/DDBJ whole genome shotgun (WGS) entry which is preliminary data.</text>
</comment>
<proteinExistence type="predicted"/>
<name>A0A1E8GKS2_9LACT</name>
<dbReference type="RefSeq" id="WP_070792777.1">
    <property type="nucleotide sequence ID" value="NZ_MKIR01000023.1"/>
</dbReference>
<accession>A0A1E8GKS2</accession>
<evidence type="ECO:0008006" key="3">
    <source>
        <dbReference type="Google" id="ProtNLM"/>
    </source>
</evidence>
<dbReference type="Proteomes" id="UP000178622">
    <property type="component" value="Unassembled WGS sequence"/>
</dbReference>
<evidence type="ECO:0000313" key="2">
    <source>
        <dbReference type="Proteomes" id="UP000178622"/>
    </source>
</evidence>
<reference evidence="2" key="1">
    <citation type="submission" date="2016-09" db="EMBL/GenBank/DDBJ databases">
        <title>Draft genome sequence of a novel species of the family Streptococcaceae isolated from flowers.</title>
        <authorList>
            <person name="Chuah L.-O."/>
            <person name="Yap K.-P."/>
            <person name="Thong K.L."/>
            <person name="Liong M.T."/>
            <person name="Ahmad R."/>
            <person name="Rusul G."/>
        </authorList>
    </citation>
    <scope>NUCLEOTIDE SEQUENCE [LARGE SCALE GENOMIC DNA]</scope>
    <source>
        <strain evidence="2">DF1</strain>
    </source>
</reference>
<organism evidence="1 2">
    <name type="scientific">Floricoccus tropicus</name>
    <dbReference type="NCBI Taxonomy" id="1859473"/>
    <lineage>
        <taxon>Bacteria</taxon>
        <taxon>Bacillati</taxon>
        <taxon>Bacillota</taxon>
        <taxon>Bacilli</taxon>
        <taxon>Lactobacillales</taxon>
        <taxon>Streptococcaceae</taxon>
        <taxon>Floricoccus</taxon>
    </lineage>
</organism>
<keyword evidence="2" id="KW-1185">Reference proteome</keyword>
<protein>
    <recommendedName>
        <fullName evidence="3">DUF2187 domain-containing protein</fullName>
    </recommendedName>
</protein>
<evidence type="ECO:0000313" key="1">
    <source>
        <dbReference type="EMBL" id="OFI48844.1"/>
    </source>
</evidence>
<dbReference type="AlphaFoldDB" id="A0A1E8GKS2"/>
<dbReference type="STRING" id="1859473.BG261_05495"/>
<dbReference type="EMBL" id="MKIR01000023">
    <property type="protein sequence ID" value="OFI48844.1"/>
    <property type="molecule type" value="Genomic_DNA"/>
</dbReference>
<gene>
    <name evidence="1" type="ORF">BG261_05495</name>
</gene>